<evidence type="ECO:0000313" key="2">
    <source>
        <dbReference type="EMBL" id="KIH46411.1"/>
    </source>
</evidence>
<reference evidence="2 3" key="1">
    <citation type="submission" date="2013-12" db="EMBL/GenBank/DDBJ databases">
        <title>Draft genome of the parsitic nematode Ancylostoma duodenale.</title>
        <authorList>
            <person name="Mitreva M."/>
        </authorList>
    </citation>
    <scope>NUCLEOTIDE SEQUENCE [LARGE SCALE GENOMIC DNA]</scope>
    <source>
        <strain evidence="2 3">Zhejiang</strain>
    </source>
</reference>
<dbReference type="OrthoDB" id="5874077at2759"/>
<keyword evidence="3" id="KW-1185">Reference proteome</keyword>
<feature type="compositionally biased region" description="Polar residues" evidence="1">
    <location>
        <begin position="254"/>
        <end position="264"/>
    </location>
</feature>
<dbReference type="EMBL" id="KN769335">
    <property type="protein sequence ID" value="KIH46411.1"/>
    <property type="molecule type" value="Genomic_DNA"/>
</dbReference>
<name>A0A0C2FNL2_9BILA</name>
<organism evidence="2 3">
    <name type="scientific">Ancylostoma duodenale</name>
    <dbReference type="NCBI Taxonomy" id="51022"/>
    <lineage>
        <taxon>Eukaryota</taxon>
        <taxon>Metazoa</taxon>
        <taxon>Ecdysozoa</taxon>
        <taxon>Nematoda</taxon>
        <taxon>Chromadorea</taxon>
        <taxon>Rhabditida</taxon>
        <taxon>Rhabditina</taxon>
        <taxon>Rhabditomorpha</taxon>
        <taxon>Strongyloidea</taxon>
        <taxon>Ancylostomatidae</taxon>
        <taxon>Ancylostomatinae</taxon>
        <taxon>Ancylostoma</taxon>
    </lineage>
</organism>
<gene>
    <name evidence="2" type="ORF">ANCDUO_23537</name>
</gene>
<feature type="non-terminal residue" evidence="2">
    <location>
        <position position="613"/>
    </location>
</feature>
<proteinExistence type="predicted"/>
<evidence type="ECO:0000313" key="3">
    <source>
        <dbReference type="Proteomes" id="UP000054047"/>
    </source>
</evidence>
<feature type="region of interest" description="Disordered" evidence="1">
    <location>
        <begin position="229"/>
        <end position="269"/>
    </location>
</feature>
<evidence type="ECO:0000256" key="1">
    <source>
        <dbReference type="SAM" id="MobiDB-lite"/>
    </source>
</evidence>
<accession>A0A0C2FNL2</accession>
<dbReference type="AlphaFoldDB" id="A0A0C2FNL2"/>
<protein>
    <submittedName>
        <fullName evidence="2">Uncharacterized protein</fullName>
    </submittedName>
</protein>
<sequence length="613" mass="69419">MAAQQVLFGVPRWNSEYGCSKCYIKGIRIDNHRVWIAGNDMDTTLRTRDSYTADGEAQEYGITLAFVVFPLAAAVDIIPSPIAAAGLLGYWFCLKMISNTSDLTVEVIEEAKAVAQLTREIWIISAPASYTMKCHIKVNQSTTNSASLVIERFPVHIRVSDSTYIPTNSSVSLADLRPSEKTRVQRIVVRGKVYSSRVYWKRTKNSRQDLVYLSGTEFDEEISSFASPNMNCSSNRCTPSRGRTPPRPRLHATQKPTGAQSGSTPRRPALDLIQPQVSSRRLFSENLYEEIPADDVPIQMEEEVSYGNMCERREFNFEEAPVQEPERAASSLFECISNGVLHMDKAAKLIWDRTQEGVFNQATYDEFVSAELTGRASLRFNGLYRVGDPQAMWHNLVALRLQGDINKAVSTKNSRCLDFAEGSSLPSSTPQLSIENCKKLWEMDVAPPFAKVELSNVAANWQPRKNDGTYQQITSLYRYITCPPEKIQEFSIRVNRNNGRNDSLQNMPEEVELLLINFGEDALGYGYDELKGRFPINKEQSSFYISLGSNEDERKRNLEAMTKDRKQWRSHLFRGLQKAFANPNELPHNWMKTHGQEEKKIKMIIDKPISSLG</sequence>
<dbReference type="Proteomes" id="UP000054047">
    <property type="component" value="Unassembled WGS sequence"/>
</dbReference>